<feature type="compositionally biased region" description="Basic and acidic residues" evidence="1">
    <location>
        <begin position="97"/>
        <end position="108"/>
    </location>
</feature>
<accession>A0AAD5VTC7</accession>
<evidence type="ECO:0008006" key="4">
    <source>
        <dbReference type="Google" id="ProtNLM"/>
    </source>
</evidence>
<comment type="caution">
    <text evidence="2">The sequence shown here is derived from an EMBL/GenBank/DDBJ whole genome shotgun (WGS) entry which is preliminary data.</text>
</comment>
<gene>
    <name evidence="2" type="ORF">NP233_g6421</name>
</gene>
<feature type="compositionally biased region" description="Low complexity" evidence="1">
    <location>
        <begin position="358"/>
        <end position="399"/>
    </location>
</feature>
<dbReference type="Proteomes" id="UP001213000">
    <property type="component" value="Unassembled WGS sequence"/>
</dbReference>
<evidence type="ECO:0000313" key="2">
    <source>
        <dbReference type="EMBL" id="KAJ3567352.1"/>
    </source>
</evidence>
<protein>
    <recommendedName>
        <fullName evidence="4">Retrotransposon gag domain-containing protein</fullName>
    </recommendedName>
</protein>
<feature type="region of interest" description="Disordered" evidence="1">
    <location>
        <begin position="17"/>
        <end position="127"/>
    </location>
</feature>
<name>A0AAD5VTC7_9AGAR</name>
<sequence>MASLSLFKTQKTRCQWHINSEKNGPPVDKGVGLPAPTWKKKTGTPSEEPVVSTPTPSGGFKPANLTKDSTKDSLSKDLPLNNVPLPPSPIGEDTEQNEVHSKVDKDLDSSSASEVESSDGNKNFMTPKENFNLKDFVTPKPNRYVRIKDMGTDNESTNMEGTEFEINENQGMQYDIRNGQTEPDMVLDLATDGLTHEQQVLINCWNSIVGIETDQGEGTSNIKGKEIDPHEHFGNTGIPQPEMDIGEQQRELERYKTFIKASKEREKEKERNRQTKPLSEEFQKNIQMTIHPGKLEPKPKEKKETKKDKGEENLLSANQIDLASFLGVAFKGTRDKRKNSKKNKKKKKNTKKSKDSSDPSSEDSSSSESNPSSDTRGDEYSSLSESSQSSDSNSSGNNSPDDDSSDSKSESSDSSNNSGIKHNKKKSSKGKQNTVYKLKPIPPERYNGMPDPQVFHRFMTQSTDYVRGNAPHDRYVSIVASFLNGKVYYTREVSLNIKKWNLERFFTELFNYCFPANFKALQHHKLENCRQENRPVKEYASQLNELFTTVGHTDKRSKVHKLWDGFCPEI</sequence>
<feature type="region of interest" description="Disordered" evidence="1">
    <location>
        <begin position="217"/>
        <end position="242"/>
    </location>
</feature>
<feature type="compositionally biased region" description="Basic residues" evidence="1">
    <location>
        <begin position="334"/>
        <end position="351"/>
    </location>
</feature>
<feature type="region of interest" description="Disordered" evidence="1">
    <location>
        <begin position="261"/>
        <end position="447"/>
    </location>
</feature>
<proteinExistence type="predicted"/>
<feature type="compositionally biased region" description="Basic and acidic residues" evidence="1">
    <location>
        <begin position="293"/>
        <end position="312"/>
    </location>
</feature>
<dbReference type="AlphaFoldDB" id="A0AAD5VTC7"/>
<organism evidence="2 3">
    <name type="scientific">Leucocoprinus birnbaumii</name>
    <dbReference type="NCBI Taxonomy" id="56174"/>
    <lineage>
        <taxon>Eukaryota</taxon>
        <taxon>Fungi</taxon>
        <taxon>Dikarya</taxon>
        <taxon>Basidiomycota</taxon>
        <taxon>Agaricomycotina</taxon>
        <taxon>Agaricomycetes</taxon>
        <taxon>Agaricomycetidae</taxon>
        <taxon>Agaricales</taxon>
        <taxon>Agaricineae</taxon>
        <taxon>Agaricaceae</taxon>
        <taxon>Leucocoprinus</taxon>
    </lineage>
</organism>
<reference evidence="2" key="1">
    <citation type="submission" date="2022-07" db="EMBL/GenBank/DDBJ databases">
        <title>Genome Sequence of Leucocoprinus birnbaumii.</title>
        <authorList>
            <person name="Buettner E."/>
        </authorList>
    </citation>
    <scope>NUCLEOTIDE SEQUENCE</scope>
    <source>
        <strain evidence="2">VT141</strain>
    </source>
</reference>
<feature type="compositionally biased region" description="Basic and acidic residues" evidence="1">
    <location>
        <begin position="261"/>
        <end position="283"/>
    </location>
</feature>
<keyword evidence="3" id="KW-1185">Reference proteome</keyword>
<feature type="compositionally biased region" description="Basic and acidic residues" evidence="1">
    <location>
        <begin position="223"/>
        <end position="233"/>
    </location>
</feature>
<evidence type="ECO:0000256" key="1">
    <source>
        <dbReference type="SAM" id="MobiDB-lite"/>
    </source>
</evidence>
<dbReference type="EMBL" id="JANIEX010000419">
    <property type="protein sequence ID" value="KAJ3567352.1"/>
    <property type="molecule type" value="Genomic_DNA"/>
</dbReference>
<evidence type="ECO:0000313" key="3">
    <source>
        <dbReference type="Proteomes" id="UP001213000"/>
    </source>
</evidence>